<comment type="caution">
    <text evidence="1">The sequence shown here is derived from an EMBL/GenBank/DDBJ whole genome shotgun (WGS) entry which is preliminary data.</text>
</comment>
<organism evidence="1 2">
    <name type="scientific">Arcicella rigui</name>
    <dbReference type="NCBI Taxonomy" id="797020"/>
    <lineage>
        <taxon>Bacteria</taxon>
        <taxon>Pseudomonadati</taxon>
        <taxon>Bacteroidota</taxon>
        <taxon>Cytophagia</taxon>
        <taxon>Cytophagales</taxon>
        <taxon>Flectobacillaceae</taxon>
        <taxon>Arcicella</taxon>
    </lineage>
</organism>
<protein>
    <submittedName>
        <fullName evidence="1">Uncharacterized protein</fullName>
    </submittedName>
</protein>
<evidence type="ECO:0000313" key="2">
    <source>
        <dbReference type="Proteomes" id="UP001302949"/>
    </source>
</evidence>
<accession>A0ABU5QCR2</accession>
<proteinExistence type="predicted"/>
<dbReference type="EMBL" id="JAYFUM010000017">
    <property type="protein sequence ID" value="MEA5140347.1"/>
    <property type="molecule type" value="Genomic_DNA"/>
</dbReference>
<evidence type="ECO:0000313" key="1">
    <source>
        <dbReference type="EMBL" id="MEA5140347.1"/>
    </source>
</evidence>
<dbReference type="RefSeq" id="WP_323297502.1">
    <property type="nucleotide sequence ID" value="NZ_JAYFUM010000017.1"/>
</dbReference>
<name>A0ABU5QCR2_9BACT</name>
<dbReference type="Proteomes" id="UP001302949">
    <property type="component" value="Unassembled WGS sequence"/>
</dbReference>
<reference evidence="1 2" key="1">
    <citation type="submission" date="2023-12" db="EMBL/GenBank/DDBJ databases">
        <title>Novel species of the genus Arcicella isolated from rivers.</title>
        <authorList>
            <person name="Lu H."/>
        </authorList>
    </citation>
    <scope>NUCLEOTIDE SEQUENCE [LARGE SCALE GENOMIC DNA]</scope>
    <source>
        <strain evidence="1 2">KCTC 23307</strain>
    </source>
</reference>
<gene>
    <name evidence="1" type="ORF">VB248_14440</name>
</gene>
<keyword evidence="2" id="KW-1185">Reference proteome</keyword>
<sequence>MRIEIKDDIFNSNDFTNLVHLIRIVFQCPQGSANTKAKVFIDLDKCVNSILYERLDSIDKELLEVSTKDYFYEDSPSINYTVSNDKKHESYALEEAIALLNEPFWILLENSKNDQEFIKSIIFHFEEDCEYLKECLKNRWIQFDNAGGCGNVKNLLTQRINSFEYISNTLNTDPRKYYRGIVILDSDKEFSTQSMKPDYDKLVQYFDKNNIPFHILEKRAMENYMPDEVIFSVQQEKSNSKNPDDKEFVMWANVYRYLSDEQKDFLKYDGLEAFNKLNPDAQDLYRNQLPSNFNLLVSGIRYRDHNAKEDEEKRFKNAFPKLFTKSPLVNKVSLKARSGTDELERIFNKINQLL</sequence>